<accession>A0A852F0J7</accession>
<evidence type="ECO:0000256" key="2">
    <source>
        <dbReference type="ARBA" id="ARBA00014801"/>
    </source>
</evidence>
<dbReference type="InterPro" id="IPR042426">
    <property type="entry name" value="CDPF1"/>
</dbReference>
<dbReference type="PANTHER" id="PTHR31849">
    <property type="entry name" value="CYSTEINE-RICH PDF MOTIF DOMAIN-CONTAINING PROTEIN 1"/>
    <property type="match status" value="1"/>
</dbReference>
<dbReference type="AlphaFoldDB" id="A0A852F0J7"/>
<protein>
    <recommendedName>
        <fullName evidence="2">Cysteine-rich DPF motif domain-containing protein 1</fullName>
    </recommendedName>
</protein>
<proteinExistence type="inferred from homology"/>
<dbReference type="PRINTS" id="PR01995">
    <property type="entry name" value="UPF0595"/>
</dbReference>
<evidence type="ECO:0000313" key="5">
    <source>
        <dbReference type="Proteomes" id="UP000629713"/>
    </source>
</evidence>
<name>A0A852F0J7_PEUTA</name>
<feature type="domain" description="Cysteine-rich DPF motif" evidence="3">
    <location>
        <begin position="17"/>
        <end position="85"/>
    </location>
</feature>
<feature type="non-terminal residue" evidence="4">
    <location>
        <position position="93"/>
    </location>
</feature>
<sequence length="93" mass="10788">TSPTVKYTLKPLKLFCCRLLEEAYVMNDPFTPDEDMFLIIRSLCSLCSRAVCVGTARSLFYSKNFCLPCVKENLKVFPLEIKEDMDKRKPQQK</sequence>
<evidence type="ECO:0000259" key="3">
    <source>
        <dbReference type="Pfam" id="PF10170"/>
    </source>
</evidence>
<comment type="caution">
    <text evidence="4">The sequence shown here is derived from an EMBL/GenBank/DDBJ whole genome shotgun (WGS) entry which is preliminary data.</text>
</comment>
<comment type="similarity">
    <text evidence="1">Belongs to the CDPF1 family.</text>
</comment>
<keyword evidence="5" id="KW-1185">Reference proteome</keyword>
<dbReference type="EMBL" id="WBNO01001824">
    <property type="protein sequence ID" value="NXQ10348.1"/>
    <property type="molecule type" value="Genomic_DNA"/>
</dbReference>
<dbReference type="Pfam" id="PF10170">
    <property type="entry name" value="C6_DPF"/>
    <property type="match status" value="1"/>
</dbReference>
<dbReference type="Proteomes" id="UP000629713">
    <property type="component" value="Unassembled WGS sequence"/>
</dbReference>
<gene>
    <name evidence="4" type="primary">Cdpf1</name>
    <name evidence="4" type="ORF">PEUTAE_R12703</name>
</gene>
<evidence type="ECO:0000313" key="4">
    <source>
        <dbReference type="EMBL" id="NXQ10348.1"/>
    </source>
</evidence>
<organism evidence="4 5">
    <name type="scientific">Peucedramus taeniatus</name>
    <name type="common">Olive warbler</name>
    <dbReference type="NCBI Taxonomy" id="135441"/>
    <lineage>
        <taxon>Eukaryota</taxon>
        <taxon>Metazoa</taxon>
        <taxon>Chordata</taxon>
        <taxon>Craniata</taxon>
        <taxon>Vertebrata</taxon>
        <taxon>Euteleostomi</taxon>
        <taxon>Archelosauria</taxon>
        <taxon>Archosauria</taxon>
        <taxon>Dinosauria</taxon>
        <taxon>Saurischia</taxon>
        <taxon>Theropoda</taxon>
        <taxon>Coelurosauria</taxon>
        <taxon>Aves</taxon>
        <taxon>Neognathae</taxon>
        <taxon>Neoaves</taxon>
        <taxon>Telluraves</taxon>
        <taxon>Australaves</taxon>
        <taxon>Passeriformes</taxon>
        <taxon>Passeroidea</taxon>
        <taxon>Fringillidae</taxon>
        <taxon>Peucedraminae</taxon>
        <taxon>Peucedramus</taxon>
    </lineage>
</organism>
<dbReference type="InterPro" id="IPR018785">
    <property type="entry name" value="CDPF1_dom"/>
</dbReference>
<reference evidence="4" key="1">
    <citation type="submission" date="2019-09" db="EMBL/GenBank/DDBJ databases">
        <title>Bird 10,000 Genomes (B10K) Project - Family phase.</title>
        <authorList>
            <person name="Zhang G."/>
        </authorList>
    </citation>
    <scope>NUCLEOTIDE SEQUENCE</scope>
    <source>
        <strain evidence="4">B10K-DU-002-52</strain>
        <tissue evidence="4">Muscle</tissue>
    </source>
</reference>
<evidence type="ECO:0000256" key="1">
    <source>
        <dbReference type="ARBA" id="ARBA00007917"/>
    </source>
</evidence>
<feature type="non-terminal residue" evidence="4">
    <location>
        <position position="1"/>
    </location>
</feature>
<dbReference type="PANTHER" id="PTHR31849:SF1">
    <property type="entry name" value="CYSTEINE-RICH DPF MOTIF DOMAIN-CONTAINING PROTEIN 1"/>
    <property type="match status" value="1"/>
</dbReference>